<dbReference type="KEGG" id="foc:113203668"/>
<organism evidence="6 7">
    <name type="scientific">Frankliniella occidentalis</name>
    <name type="common">Western flower thrips</name>
    <name type="synonym">Euthrips occidentalis</name>
    <dbReference type="NCBI Taxonomy" id="133901"/>
    <lineage>
        <taxon>Eukaryota</taxon>
        <taxon>Metazoa</taxon>
        <taxon>Ecdysozoa</taxon>
        <taxon>Arthropoda</taxon>
        <taxon>Hexapoda</taxon>
        <taxon>Insecta</taxon>
        <taxon>Pterygota</taxon>
        <taxon>Neoptera</taxon>
        <taxon>Paraneoptera</taxon>
        <taxon>Thysanoptera</taxon>
        <taxon>Terebrantia</taxon>
        <taxon>Thripoidea</taxon>
        <taxon>Thripidae</taxon>
        <taxon>Frankliniella</taxon>
    </lineage>
</organism>
<gene>
    <name evidence="7" type="primary">LOC113203668</name>
</gene>
<dbReference type="OrthoDB" id="16520at2759"/>
<evidence type="ECO:0000259" key="5">
    <source>
        <dbReference type="Pfam" id="PF00930"/>
    </source>
</evidence>
<keyword evidence="6" id="KW-1185">Reference proteome</keyword>
<dbReference type="InterPro" id="IPR001375">
    <property type="entry name" value="Peptidase_S9_cat"/>
</dbReference>
<dbReference type="InterPro" id="IPR002469">
    <property type="entry name" value="Peptidase_S9B_N"/>
</dbReference>
<dbReference type="InterPro" id="IPR029058">
    <property type="entry name" value="AB_hydrolase_fold"/>
</dbReference>
<dbReference type="PANTHER" id="PTHR11731:SF135">
    <property type="entry name" value="INACTIVE DIPEPTIDYL PEPTIDASE 10-LIKE PROTEIN"/>
    <property type="match status" value="1"/>
</dbReference>
<dbReference type="SUPFAM" id="SSF82171">
    <property type="entry name" value="DPP6 N-terminal domain-like"/>
    <property type="match status" value="1"/>
</dbReference>
<evidence type="ECO:0000256" key="2">
    <source>
        <dbReference type="ARBA" id="ARBA00023180"/>
    </source>
</evidence>
<evidence type="ECO:0000313" key="6">
    <source>
        <dbReference type="Proteomes" id="UP000504606"/>
    </source>
</evidence>
<evidence type="ECO:0000259" key="4">
    <source>
        <dbReference type="Pfam" id="PF00326"/>
    </source>
</evidence>
<dbReference type="GeneID" id="113203668"/>
<name>A0A9C6XDH5_FRAOC</name>
<evidence type="ECO:0000256" key="1">
    <source>
        <dbReference type="ARBA" id="ARBA00010036"/>
    </source>
</evidence>
<dbReference type="Proteomes" id="UP000504606">
    <property type="component" value="Unplaced"/>
</dbReference>
<dbReference type="GO" id="GO:0006508">
    <property type="term" value="P:proteolysis"/>
    <property type="evidence" value="ECO:0007669"/>
    <property type="project" value="InterPro"/>
</dbReference>
<dbReference type="Gene3D" id="3.40.50.1820">
    <property type="entry name" value="alpha/beta hydrolase"/>
    <property type="match status" value="1"/>
</dbReference>
<reference evidence="7" key="1">
    <citation type="submission" date="2025-08" db="UniProtKB">
        <authorList>
            <consortium name="RefSeq"/>
        </authorList>
    </citation>
    <scope>IDENTIFICATION</scope>
    <source>
        <tissue evidence="7">Whole organism</tissue>
    </source>
</reference>
<sequence length="822" mass="91621">GLPIVPCLLFLLPRREPRESDSFVSLVVAETELVYRDAYNGLSVLDAASLNSRVIMTNSTFRQLNAVDFKVSRDLKFVLLISEKKQVFDYSYEAKYTVFEVASQSRYPLRVNETDEPNGGGHRHLQLAEWGPTGSQLILVQDNDIYYKANGSAQSRVVRLTSSGKQGVVFNGIPDWLYEVEILQSNRAIWISPDAKYLLFASFNDTRVGELKYPWYGGLQDGLKYPKIRTLRYPKAGTPNPEVALRLLALDSAGSAGPQAPVELKPPPCITSAASDYYFTAVTWISNQSFSVVWMNRGQNLSCISVCRWSSAWNCDDVYEDRSHMWVDVYQAPVFSADGSWLVARLPVNDGDQGSYRQVVQVAVGQPGTVAVQPLTHGPMHVTRLVAWDQENHLVYFEAAPAHAPDQRHLYRVADVLGLPAGDAAAASAPTTAGSADRSFGPSWLCLTCPPRPPPAPVLDEAGKVVDDGELPLPGATTPTPVSLNATNETVWDWQWGNPTSASCLFSNALFPPGSRHRFYVLECLGPEVPDAILVDAATNLPLLNLQHNSRLRELYKKRARPQIKTFQVQIDHEYHAQVRLFLPPGLRDYEEVAFPLVLHVDAAPGSQLVSQRWAVDYSAYLASNRNYIVAEIDGRGSGFQSDRFLYEPYMRLGTVELEDQIAVIKYLSENLKFVDRDRVGVWGRGYGGFSTAMILSQDQGVFACGIAVAPITSWAHYDTVFAERYLRTPNVTDNYRGYEDADVSKKAGNLRDKRFLLVHGTADLRAHFVQSMLLVRALAKEGALFQHQVRRDFSRSSCHSFHHPLNIAQIAEYHSKSLNIT</sequence>
<comment type="similarity">
    <text evidence="1">Belongs to the peptidase S9B family. DPPIV subfamily.</text>
</comment>
<dbReference type="Pfam" id="PF00326">
    <property type="entry name" value="Peptidase_S9"/>
    <property type="match status" value="1"/>
</dbReference>
<dbReference type="AlphaFoldDB" id="A0A9C6XDH5"/>
<dbReference type="FunFam" id="3.40.50.1820:FF:000003">
    <property type="entry name" value="Dipeptidyl peptidase 4"/>
    <property type="match status" value="1"/>
</dbReference>
<dbReference type="RefSeq" id="XP_052133194.1">
    <property type="nucleotide sequence ID" value="XM_052277234.1"/>
</dbReference>
<dbReference type="GO" id="GO:0008236">
    <property type="term" value="F:serine-type peptidase activity"/>
    <property type="evidence" value="ECO:0007669"/>
    <property type="project" value="InterPro"/>
</dbReference>
<dbReference type="GO" id="GO:0005886">
    <property type="term" value="C:plasma membrane"/>
    <property type="evidence" value="ECO:0007669"/>
    <property type="project" value="TreeGrafter"/>
</dbReference>
<evidence type="ECO:0000313" key="7">
    <source>
        <dbReference type="RefSeq" id="XP_052133194.1"/>
    </source>
</evidence>
<feature type="non-terminal residue" evidence="7">
    <location>
        <position position="1"/>
    </location>
</feature>
<protein>
    <recommendedName>
        <fullName evidence="3">Venom dipeptidyl peptidase 4</fullName>
    </recommendedName>
</protein>
<dbReference type="Pfam" id="PF00930">
    <property type="entry name" value="DPPIV_N"/>
    <property type="match status" value="1"/>
</dbReference>
<accession>A0A9C6XDH5</accession>
<dbReference type="PANTHER" id="PTHR11731">
    <property type="entry name" value="PROTEASE FAMILY S9B,C DIPEPTIDYL-PEPTIDASE IV-RELATED"/>
    <property type="match status" value="1"/>
</dbReference>
<keyword evidence="2" id="KW-0325">Glycoprotein</keyword>
<dbReference type="InterPro" id="IPR050278">
    <property type="entry name" value="Serine_Prot_S9B/DPPIV"/>
</dbReference>
<feature type="domain" description="Dipeptidylpeptidase IV N-terminal" evidence="5">
    <location>
        <begin position="72"/>
        <end position="414"/>
    </location>
</feature>
<dbReference type="Gene3D" id="2.140.10.30">
    <property type="entry name" value="Dipeptidylpeptidase IV, N-terminal domain"/>
    <property type="match status" value="1"/>
</dbReference>
<feature type="domain" description="Peptidase S9 prolyl oligopeptidase catalytic" evidence="4">
    <location>
        <begin position="614"/>
        <end position="791"/>
    </location>
</feature>
<proteinExistence type="inferred from homology"/>
<dbReference type="SUPFAM" id="SSF53474">
    <property type="entry name" value="alpha/beta-Hydrolases"/>
    <property type="match status" value="1"/>
</dbReference>
<evidence type="ECO:0000256" key="3">
    <source>
        <dbReference type="ARBA" id="ARBA00072929"/>
    </source>
</evidence>